<dbReference type="Proteomes" id="UP001330749">
    <property type="component" value="Unassembled WGS sequence"/>
</dbReference>
<gene>
    <name evidence="1" type="ORF">P4447_07600</name>
</gene>
<dbReference type="EMBL" id="JARMQG010000084">
    <property type="protein sequence ID" value="MED3562317.1"/>
    <property type="molecule type" value="Genomic_DNA"/>
</dbReference>
<dbReference type="RefSeq" id="WP_327967222.1">
    <property type="nucleotide sequence ID" value="NZ_JARMQG010000084.1"/>
</dbReference>
<sequence length="74" mass="8801">MKREFVFELKEIKNEYDNKMSNNKRAIVHVTTGTVNDREDITIMVDDPKQPYGMFEVKDNLFKKIINKLHNVTK</sequence>
<name>A0ABU6N8V5_9BACI</name>
<organism evidence="1 2">
    <name type="scientific">Bacillus xiapuensis</name>
    <dbReference type="NCBI Taxonomy" id="2014075"/>
    <lineage>
        <taxon>Bacteria</taxon>
        <taxon>Bacillati</taxon>
        <taxon>Bacillota</taxon>
        <taxon>Bacilli</taxon>
        <taxon>Bacillales</taxon>
        <taxon>Bacillaceae</taxon>
        <taxon>Bacillus</taxon>
    </lineage>
</organism>
<comment type="caution">
    <text evidence="1">The sequence shown here is derived from an EMBL/GenBank/DDBJ whole genome shotgun (WGS) entry which is preliminary data.</text>
</comment>
<proteinExistence type="predicted"/>
<reference evidence="1 2" key="1">
    <citation type="submission" date="2023-03" db="EMBL/GenBank/DDBJ databases">
        <title>Bacillus Genome Sequencing.</title>
        <authorList>
            <person name="Dunlap C."/>
        </authorList>
    </citation>
    <scope>NUCLEOTIDE SEQUENCE [LARGE SCALE GENOMIC DNA]</scope>
    <source>
        <strain evidence="1 2">B-14544</strain>
    </source>
</reference>
<evidence type="ECO:0000313" key="1">
    <source>
        <dbReference type="EMBL" id="MED3562317.1"/>
    </source>
</evidence>
<keyword evidence="2" id="KW-1185">Reference proteome</keyword>
<protein>
    <submittedName>
        <fullName evidence="1">Uncharacterized protein</fullName>
    </submittedName>
</protein>
<evidence type="ECO:0000313" key="2">
    <source>
        <dbReference type="Proteomes" id="UP001330749"/>
    </source>
</evidence>
<accession>A0ABU6N8V5</accession>